<dbReference type="Gene3D" id="3.90.660.10">
    <property type="match status" value="1"/>
</dbReference>
<dbReference type="STRING" id="105785.A0A2J7Q761"/>
<feature type="signal peptide" evidence="1">
    <location>
        <begin position="1"/>
        <end position="15"/>
    </location>
</feature>
<keyword evidence="4" id="KW-1185">Reference proteome</keyword>
<dbReference type="GO" id="GO:0005576">
    <property type="term" value="C:extracellular region"/>
    <property type="evidence" value="ECO:0007669"/>
    <property type="project" value="TreeGrafter"/>
</dbReference>
<dbReference type="EMBL" id="NEVH01017447">
    <property type="protein sequence ID" value="PNF24420.1"/>
    <property type="molecule type" value="Genomic_DNA"/>
</dbReference>
<evidence type="ECO:0000259" key="2">
    <source>
        <dbReference type="Pfam" id="PF01593"/>
    </source>
</evidence>
<dbReference type="AlphaFoldDB" id="A0A2J7Q761"/>
<dbReference type="PANTHER" id="PTHR23357:SF1">
    <property type="entry name" value="RENALASE"/>
    <property type="match status" value="1"/>
</dbReference>
<dbReference type="InterPro" id="IPR036188">
    <property type="entry name" value="FAD/NAD-bd_sf"/>
</dbReference>
<feature type="non-terminal residue" evidence="3">
    <location>
        <position position="1"/>
    </location>
</feature>
<dbReference type="InterPro" id="IPR040174">
    <property type="entry name" value="RNLS"/>
</dbReference>
<evidence type="ECO:0000256" key="1">
    <source>
        <dbReference type="SAM" id="SignalP"/>
    </source>
</evidence>
<gene>
    <name evidence="3" type="primary">RNLS</name>
    <name evidence="3" type="ORF">B7P43_G09639</name>
</gene>
<dbReference type="Gene3D" id="3.50.50.60">
    <property type="entry name" value="FAD/NAD(P)-binding domain"/>
    <property type="match status" value="1"/>
</dbReference>
<accession>A0A2J7Q761</accession>
<sequence>IMCKILLVGTGFTSAITTSLLRKMCQKHIYLVIWDKARGAGGRMSTIRNPSDSSCTADLGAQYITSSQENYRDHREIYESLIQGKQLEPLCSKIEGMKDLPLGTQQFVAPHGMNSLVKHFLQDADEIHFGHYVVSIYKCGKQWVVESKSGVKGMFDIVILTMPVPQVLDLQGSIQEIMSKDQEMKRNLQSVKFSSRYALCLFFDSNYKFNTGWDSKYIYDDKIFRYVSFENRKRNMPASPLAAVFHTSIQYGANNADRELNDVQNELVDHVKEMFPDWPEPEYTKCHWWQYSQVMTPYMGQPGCLTIAEHPLLVAGGDSFMSSHIDGCISSAFTLTNKVSQAIKAYKV</sequence>
<dbReference type="PANTHER" id="PTHR23357">
    <property type="entry name" value="RENALASE"/>
    <property type="match status" value="1"/>
</dbReference>
<name>A0A2J7Q761_9NEOP</name>
<dbReference type="GO" id="GO:0016651">
    <property type="term" value="F:oxidoreductase activity, acting on NAD(P)H"/>
    <property type="evidence" value="ECO:0007669"/>
    <property type="project" value="InterPro"/>
</dbReference>
<reference evidence="3 4" key="1">
    <citation type="submission" date="2017-12" db="EMBL/GenBank/DDBJ databases">
        <title>Hemimetabolous genomes reveal molecular basis of termite eusociality.</title>
        <authorList>
            <person name="Harrison M.C."/>
            <person name="Jongepier E."/>
            <person name="Robertson H.M."/>
            <person name="Arning N."/>
            <person name="Bitard-Feildel T."/>
            <person name="Chao H."/>
            <person name="Childers C.P."/>
            <person name="Dinh H."/>
            <person name="Doddapaneni H."/>
            <person name="Dugan S."/>
            <person name="Gowin J."/>
            <person name="Greiner C."/>
            <person name="Han Y."/>
            <person name="Hu H."/>
            <person name="Hughes D.S.T."/>
            <person name="Huylmans A.-K."/>
            <person name="Kemena C."/>
            <person name="Kremer L.P.M."/>
            <person name="Lee S.L."/>
            <person name="Lopez-Ezquerra A."/>
            <person name="Mallet L."/>
            <person name="Monroy-Kuhn J.M."/>
            <person name="Moser A."/>
            <person name="Murali S.C."/>
            <person name="Muzny D.M."/>
            <person name="Otani S."/>
            <person name="Piulachs M.-D."/>
            <person name="Poelchau M."/>
            <person name="Qu J."/>
            <person name="Schaub F."/>
            <person name="Wada-Katsumata A."/>
            <person name="Worley K.C."/>
            <person name="Xie Q."/>
            <person name="Ylla G."/>
            <person name="Poulsen M."/>
            <person name="Gibbs R.A."/>
            <person name="Schal C."/>
            <person name="Richards S."/>
            <person name="Belles X."/>
            <person name="Korb J."/>
            <person name="Bornberg-Bauer E."/>
        </authorList>
    </citation>
    <scope>NUCLEOTIDE SEQUENCE [LARGE SCALE GENOMIC DNA]</scope>
    <source>
        <tissue evidence="3">Whole body</tissue>
    </source>
</reference>
<comment type="caution">
    <text evidence="3">The sequence shown here is derived from an EMBL/GenBank/DDBJ whole genome shotgun (WGS) entry which is preliminary data.</text>
</comment>
<protein>
    <submittedName>
        <fullName evidence="3">Renalase</fullName>
    </submittedName>
</protein>
<dbReference type="OrthoDB" id="2161133at2759"/>
<dbReference type="Proteomes" id="UP000235965">
    <property type="component" value="Unassembled WGS sequence"/>
</dbReference>
<proteinExistence type="predicted"/>
<evidence type="ECO:0000313" key="3">
    <source>
        <dbReference type="EMBL" id="PNF24420.1"/>
    </source>
</evidence>
<dbReference type="InterPro" id="IPR002937">
    <property type="entry name" value="Amino_oxidase"/>
</dbReference>
<dbReference type="InParanoid" id="A0A2J7Q761"/>
<feature type="domain" description="Amine oxidase" evidence="2">
    <location>
        <begin position="103"/>
        <end position="332"/>
    </location>
</feature>
<dbReference type="Pfam" id="PF01593">
    <property type="entry name" value="Amino_oxidase"/>
    <property type="match status" value="1"/>
</dbReference>
<feature type="chain" id="PRO_5014362613" evidence="1">
    <location>
        <begin position="16"/>
        <end position="348"/>
    </location>
</feature>
<dbReference type="Pfam" id="PF13450">
    <property type="entry name" value="NAD_binding_8"/>
    <property type="match status" value="1"/>
</dbReference>
<evidence type="ECO:0000313" key="4">
    <source>
        <dbReference type="Proteomes" id="UP000235965"/>
    </source>
</evidence>
<keyword evidence="1" id="KW-0732">Signal</keyword>
<organism evidence="3 4">
    <name type="scientific">Cryptotermes secundus</name>
    <dbReference type="NCBI Taxonomy" id="105785"/>
    <lineage>
        <taxon>Eukaryota</taxon>
        <taxon>Metazoa</taxon>
        <taxon>Ecdysozoa</taxon>
        <taxon>Arthropoda</taxon>
        <taxon>Hexapoda</taxon>
        <taxon>Insecta</taxon>
        <taxon>Pterygota</taxon>
        <taxon>Neoptera</taxon>
        <taxon>Polyneoptera</taxon>
        <taxon>Dictyoptera</taxon>
        <taxon>Blattodea</taxon>
        <taxon>Blattoidea</taxon>
        <taxon>Termitoidae</taxon>
        <taxon>Kalotermitidae</taxon>
        <taxon>Cryptotermitinae</taxon>
        <taxon>Cryptotermes</taxon>
    </lineage>
</organism>
<dbReference type="SUPFAM" id="SSF51905">
    <property type="entry name" value="FAD/NAD(P)-binding domain"/>
    <property type="match status" value="1"/>
</dbReference>